<name>A0A1I8APX1_9BILA</name>
<reference evidence="3" key="1">
    <citation type="submission" date="2016-11" db="UniProtKB">
        <authorList>
            <consortium name="WormBaseParasite"/>
        </authorList>
    </citation>
    <scope>IDENTIFICATION</scope>
</reference>
<dbReference type="InterPro" id="IPR000210">
    <property type="entry name" value="BTB/POZ_dom"/>
</dbReference>
<evidence type="ECO:0000259" key="1">
    <source>
        <dbReference type="PROSITE" id="PS50097"/>
    </source>
</evidence>
<protein>
    <submittedName>
        <fullName evidence="3">BTB domain-containing protein</fullName>
    </submittedName>
</protein>
<sequence>MISSEAQEVGEVFFSAWAVADYGTRSGYTVPPRKTPRRLPLFFFCAVHAHVPHVDNASYFYDLRSSKSNDGPRMTNIGKITGTLEDEACSPEVEIGGAKWSLHRCDYTKFYFNCTVGDEPDVLWSCTARGRLIVWDSQNGRQFLMWTDSFDDIHGAGIRHSAFKFPPCNLGEKVQFTAEIEVMKMRTVDLSAPPNKSIESPEDAACLEVEDEKLWVSKQILSVHSPFFKAMFSSDFKENATGIYALKEVKLDDFDMFLSVLYNLNIPITTHESLKSLLRLADMWQCESVLRFCRDFLSGPESTFLSLRTKIALCDRHGFCLILEDTIRNAKLEDLKKLAKEGYFAELTLSSFAHCLIEQRFADSE</sequence>
<dbReference type="InterPro" id="IPR011333">
    <property type="entry name" value="SKP1/BTB/POZ_sf"/>
</dbReference>
<dbReference type="Proteomes" id="UP000095287">
    <property type="component" value="Unplaced"/>
</dbReference>
<dbReference type="Gene3D" id="3.30.710.10">
    <property type="entry name" value="Potassium Channel Kv1.1, Chain A"/>
    <property type="match status" value="1"/>
</dbReference>
<feature type="domain" description="BTB" evidence="1">
    <location>
        <begin position="203"/>
        <end position="270"/>
    </location>
</feature>
<dbReference type="PANTHER" id="PTHR22744:SF14">
    <property type="entry name" value="BTB DOMAIN-CONTAINING PROTEIN-RELATED"/>
    <property type="match status" value="1"/>
</dbReference>
<dbReference type="AlphaFoldDB" id="A0A1I8APX1"/>
<dbReference type="CDD" id="cd18186">
    <property type="entry name" value="BTB_POZ_ZBTB_KLHL-like"/>
    <property type="match status" value="1"/>
</dbReference>
<evidence type="ECO:0000313" key="3">
    <source>
        <dbReference type="WBParaSite" id="L893_g8228.t1"/>
    </source>
</evidence>
<dbReference type="PROSITE" id="PS50097">
    <property type="entry name" value="BTB"/>
    <property type="match status" value="1"/>
</dbReference>
<dbReference type="SMART" id="SM00225">
    <property type="entry name" value="BTB"/>
    <property type="match status" value="1"/>
</dbReference>
<dbReference type="SUPFAM" id="SSF54695">
    <property type="entry name" value="POZ domain"/>
    <property type="match status" value="1"/>
</dbReference>
<accession>A0A1I8APX1</accession>
<proteinExistence type="predicted"/>
<dbReference type="WBParaSite" id="L893_g8228.t1">
    <property type="protein sequence ID" value="L893_g8228.t1"/>
    <property type="gene ID" value="L893_g8228"/>
</dbReference>
<dbReference type="Pfam" id="PF00651">
    <property type="entry name" value="BTB"/>
    <property type="match status" value="1"/>
</dbReference>
<keyword evidence="2" id="KW-1185">Reference proteome</keyword>
<organism evidence="2 3">
    <name type="scientific">Steinernema glaseri</name>
    <dbReference type="NCBI Taxonomy" id="37863"/>
    <lineage>
        <taxon>Eukaryota</taxon>
        <taxon>Metazoa</taxon>
        <taxon>Ecdysozoa</taxon>
        <taxon>Nematoda</taxon>
        <taxon>Chromadorea</taxon>
        <taxon>Rhabditida</taxon>
        <taxon>Tylenchina</taxon>
        <taxon>Panagrolaimomorpha</taxon>
        <taxon>Strongyloidoidea</taxon>
        <taxon>Steinernematidae</taxon>
        <taxon>Steinernema</taxon>
    </lineage>
</organism>
<evidence type="ECO:0000313" key="2">
    <source>
        <dbReference type="Proteomes" id="UP000095287"/>
    </source>
</evidence>
<dbReference type="PANTHER" id="PTHR22744">
    <property type="entry name" value="HELIX LOOP HELIX PROTEIN 21-RELATED"/>
    <property type="match status" value="1"/>
</dbReference>